<name>A0A4Y2C300_ARAVE</name>
<evidence type="ECO:0000256" key="1">
    <source>
        <dbReference type="SAM" id="MobiDB-lite"/>
    </source>
</evidence>
<comment type="caution">
    <text evidence="2">The sequence shown here is derived from an EMBL/GenBank/DDBJ whole genome shotgun (WGS) entry which is preliminary data.</text>
</comment>
<keyword evidence="3" id="KW-1185">Reference proteome</keyword>
<proteinExistence type="predicted"/>
<feature type="compositionally biased region" description="Basic and acidic residues" evidence="1">
    <location>
        <begin position="20"/>
        <end position="43"/>
    </location>
</feature>
<accession>A0A4Y2C300</accession>
<organism evidence="2 3">
    <name type="scientific">Araneus ventricosus</name>
    <name type="common">Orbweaver spider</name>
    <name type="synonym">Epeira ventricosa</name>
    <dbReference type="NCBI Taxonomy" id="182803"/>
    <lineage>
        <taxon>Eukaryota</taxon>
        <taxon>Metazoa</taxon>
        <taxon>Ecdysozoa</taxon>
        <taxon>Arthropoda</taxon>
        <taxon>Chelicerata</taxon>
        <taxon>Arachnida</taxon>
        <taxon>Araneae</taxon>
        <taxon>Araneomorphae</taxon>
        <taxon>Entelegynae</taxon>
        <taxon>Araneoidea</taxon>
        <taxon>Araneidae</taxon>
        <taxon>Araneus</taxon>
    </lineage>
</organism>
<evidence type="ECO:0000313" key="2">
    <source>
        <dbReference type="EMBL" id="GBL98135.1"/>
    </source>
</evidence>
<dbReference type="EMBL" id="BGPR01085119">
    <property type="protein sequence ID" value="GBL98135.1"/>
    <property type="molecule type" value="Genomic_DNA"/>
</dbReference>
<feature type="region of interest" description="Disordered" evidence="1">
    <location>
        <begin position="1"/>
        <end position="50"/>
    </location>
</feature>
<feature type="non-terminal residue" evidence="2">
    <location>
        <position position="73"/>
    </location>
</feature>
<sequence>MFSSAFLERPDASPPVCARRPRECCPHTRGAQSRDRPPDEGRLHAPARRLPLRPGQHGQILAAESCRCPYHNI</sequence>
<dbReference type="AlphaFoldDB" id="A0A4Y2C300"/>
<reference evidence="2 3" key="1">
    <citation type="journal article" date="2019" name="Sci. Rep.">
        <title>Orb-weaving spider Araneus ventricosus genome elucidates the spidroin gene catalogue.</title>
        <authorList>
            <person name="Kono N."/>
            <person name="Nakamura H."/>
            <person name="Ohtoshi R."/>
            <person name="Moran D.A.P."/>
            <person name="Shinohara A."/>
            <person name="Yoshida Y."/>
            <person name="Fujiwara M."/>
            <person name="Mori M."/>
            <person name="Tomita M."/>
            <person name="Arakawa K."/>
        </authorList>
    </citation>
    <scope>NUCLEOTIDE SEQUENCE [LARGE SCALE GENOMIC DNA]</scope>
</reference>
<gene>
    <name evidence="2" type="ORF">AVEN_61137_1</name>
</gene>
<protein>
    <submittedName>
        <fullName evidence="2">Uncharacterized protein</fullName>
    </submittedName>
</protein>
<evidence type="ECO:0000313" key="3">
    <source>
        <dbReference type="Proteomes" id="UP000499080"/>
    </source>
</evidence>
<dbReference type="Proteomes" id="UP000499080">
    <property type="component" value="Unassembled WGS sequence"/>
</dbReference>